<dbReference type="InterPro" id="IPR006102">
    <property type="entry name" value="Ig-like_GH2"/>
</dbReference>
<evidence type="ECO:0000256" key="4">
    <source>
        <dbReference type="SAM" id="SignalP"/>
    </source>
</evidence>
<evidence type="ECO:0000313" key="10">
    <source>
        <dbReference type="Proteomes" id="UP001226574"/>
    </source>
</evidence>
<feature type="domain" description="Glycoside hydrolase family 2 catalytic" evidence="6">
    <location>
        <begin position="301"/>
        <end position="551"/>
    </location>
</feature>
<feature type="signal peptide" evidence="4">
    <location>
        <begin position="1"/>
        <end position="31"/>
    </location>
</feature>
<dbReference type="Pfam" id="PF00703">
    <property type="entry name" value="Glyco_hydro_2"/>
    <property type="match status" value="1"/>
</dbReference>
<keyword evidence="10" id="KW-1185">Reference proteome</keyword>
<dbReference type="InterPro" id="IPR006103">
    <property type="entry name" value="Glyco_hydro_2_cat"/>
</dbReference>
<dbReference type="InterPro" id="IPR051913">
    <property type="entry name" value="GH2_Domain-Containing"/>
</dbReference>
<dbReference type="PRINTS" id="PR00132">
    <property type="entry name" value="GLHYDRLASE2"/>
</dbReference>
<dbReference type="SUPFAM" id="SSF49303">
    <property type="entry name" value="beta-Galactosidase/glucuronidase domain"/>
    <property type="match status" value="1"/>
</dbReference>
<dbReference type="InterPro" id="IPR008979">
    <property type="entry name" value="Galactose-bd-like_sf"/>
</dbReference>
<dbReference type="Proteomes" id="UP001226574">
    <property type="component" value="Unassembled WGS sequence"/>
</dbReference>
<organism evidence="9 10">
    <name type="scientific">Pseudoalteromonas haloplanktis</name>
    <name type="common">Alteromonas haloplanktis</name>
    <dbReference type="NCBI Taxonomy" id="228"/>
    <lineage>
        <taxon>Bacteria</taxon>
        <taxon>Pseudomonadati</taxon>
        <taxon>Pseudomonadota</taxon>
        <taxon>Gammaproteobacteria</taxon>
        <taxon>Alteromonadales</taxon>
        <taxon>Pseudoalteromonadaceae</taxon>
        <taxon>Pseudoalteromonas</taxon>
    </lineage>
</organism>
<evidence type="ECO:0000313" key="9">
    <source>
        <dbReference type="EMBL" id="MDQ9093747.1"/>
    </source>
</evidence>
<gene>
    <name evidence="9" type="ORF">RC083_19425</name>
</gene>
<evidence type="ECO:0000259" key="7">
    <source>
        <dbReference type="Pfam" id="PF02837"/>
    </source>
</evidence>
<dbReference type="InterPro" id="IPR006104">
    <property type="entry name" value="Glyco_hydro_2_N"/>
</dbReference>
<evidence type="ECO:0000259" key="6">
    <source>
        <dbReference type="Pfam" id="PF02836"/>
    </source>
</evidence>
<feature type="domain" description="Glycosyl hydrolases family 2 sugar binding" evidence="7">
    <location>
        <begin position="59"/>
        <end position="185"/>
    </location>
</feature>
<name>A0ABU1BJH4_PSEHA</name>
<dbReference type="InterPro" id="IPR036156">
    <property type="entry name" value="Beta-gal/glucu_dom_sf"/>
</dbReference>
<evidence type="ECO:0000259" key="5">
    <source>
        <dbReference type="Pfam" id="PF00703"/>
    </source>
</evidence>
<comment type="caution">
    <text evidence="9">The sequence shown here is derived from an EMBL/GenBank/DDBJ whole genome shotgun (WGS) entry which is preliminary data.</text>
</comment>
<evidence type="ECO:0000259" key="8">
    <source>
        <dbReference type="Pfam" id="PF16355"/>
    </source>
</evidence>
<keyword evidence="2 9" id="KW-0378">Hydrolase</keyword>
<dbReference type="PANTHER" id="PTHR42732">
    <property type="entry name" value="BETA-GALACTOSIDASE"/>
    <property type="match status" value="1"/>
</dbReference>
<dbReference type="InterPro" id="IPR032311">
    <property type="entry name" value="DUF4982"/>
</dbReference>
<dbReference type="PANTHER" id="PTHR42732:SF1">
    <property type="entry name" value="BETA-MANNOSIDASE"/>
    <property type="match status" value="1"/>
</dbReference>
<feature type="domain" description="Glycoside hydrolase family 2 immunoglobulin-like beta-sandwich" evidence="5">
    <location>
        <begin position="188"/>
        <end position="294"/>
    </location>
</feature>
<dbReference type="GO" id="GO:0016787">
    <property type="term" value="F:hydrolase activity"/>
    <property type="evidence" value="ECO:0007669"/>
    <property type="project" value="UniProtKB-KW"/>
</dbReference>
<dbReference type="SUPFAM" id="SSF49785">
    <property type="entry name" value="Galactose-binding domain-like"/>
    <property type="match status" value="1"/>
</dbReference>
<dbReference type="Gene3D" id="2.60.40.10">
    <property type="entry name" value="Immunoglobulins"/>
    <property type="match status" value="2"/>
</dbReference>
<feature type="domain" description="DUF4982" evidence="8">
    <location>
        <begin position="639"/>
        <end position="698"/>
    </location>
</feature>
<dbReference type="InterPro" id="IPR013783">
    <property type="entry name" value="Ig-like_fold"/>
</dbReference>
<evidence type="ECO:0000256" key="2">
    <source>
        <dbReference type="ARBA" id="ARBA00022801"/>
    </source>
</evidence>
<dbReference type="Pfam" id="PF02837">
    <property type="entry name" value="Glyco_hydro_2_N"/>
    <property type="match status" value="1"/>
</dbReference>
<dbReference type="InterPro" id="IPR017853">
    <property type="entry name" value="GH"/>
</dbReference>
<evidence type="ECO:0000256" key="3">
    <source>
        <dbReference type="ARBA" id="ARBA00023295"/>
    </source>
</evidence>
<proteinExistence type="inferred from homology"/>
<dbReference type="SUPFAM" id="SSF51445">
    <property type="entry name" value="(Trans)glycosidases"/>
    <property type="match status" value="1"/>
</dbReference>
<dbReference type="Gene3D" id="2.60.120.260">
    <property type="entry name" value="Galactose-binding domain-like"/>
    <property type="match status" value="1"/>
</dbReference>
<comment type="similarity">
    <text evidence="1">Belongs to the glycosyl hydrolase 2 family.</text>
</comment>
<feature type="chain" id="PRO_5046470989" evidence="4">
    <location>
        <begin position="32"/>
        <end position="808"/>
    </location>
</feature>
<sequence length="808" mass="90825">MMKSLQLKIMNSLLVTVVLSFMAVIAFNATAHTQNINQDWQYLESNETSFNKAKADNNWQSVTLPHTWNATDTVDSTPGYRRDASWYSKTLTLPKGAEKTHRYVLYFEAVNMQAEVYVNGKKAFEHIGGYIGFDVEITPYLNTSGSNEVLVRASNEYNRDLIPSQKSDFFIHGGITRDVWLKKLPKNFISGVQVDTPDVSVQSAKTVITTEFDVQHSQKALLTYTLVGPNNEKVSLKTKQVSLKPGKQAVIESLNELNSPKLWSPKNPNLYNLTVSLSSGGKELQKVEQVVGYRWFEMRANKGFFVNGEKMLIRGTHRHEEHAGLGAAMPNQLHYKDMQQIKEMGANFVRLGHYPQDPEVYKAANELGLVIWDELPWCRGGIGGEVWKKNTETLLKAQIKQNRNEPSIAFWSLGNEMYWEEDFEGGGDPEKITPYLKKLNKIAKDLDPSRITTIRKYYPGAELVDAFSPSIWAGWYGGSYGQYGEAIKSSMKKYPTFLHMEYGASSHVGRHTEYPISKDGMQGAQVSVDEAMNQAVVKSVAKDSDWTENYAVDLFDWHLIVSESTENFAGNAQWAFKDFGTPLRPENPIPYMNQKGLVDRNGKPKDAYYVFASHWSDKPFCYIESKSWTHRNGPKEGQKVDVFCNTQSAELSLNGKSLGEKQRDANIFPAGGLVWQVPFKNGVNTLSVVGRTKSGAEVTDELKVHYLIGQHGKFDRIKLTAKTLSNGNKLIEAQALDKDGNRVLDYNQRSYFFNMTSNGTLLESQGTPTGSSLIEMASGYAAIEFIPGDKPTTIEYRNQNVKGVYLAL</sequence>
<protein>
    <submittedName>
        <fullName evidence="9">Glycoside hydrolase family 2 TIM barrel-domain containing protein</fullName>
    </submittedName>
</protein>
<dbReference type="Pfam" id="PF16355">
    <property type="entry name" value="DUF4982"/>
    <property type="match status" value="1"/>
</dbReference>
<dbReference type="Pfam" id="PF02836">
    <property type="entry name" value="Glyco_hydro_2_C"/>
    <property type="match status" value="1"/>
</dbReference>
<dbReference type="InterPro" id="IPR006101">
    <property type="entry name" value="Glyco_hydro_2"/>
</dbReference>
<reference evidence="9 10" key="1">
    <citation type="submission" date="2023-08" db="EMBL/GenBank/DDBJ databases">
        <title>Pseudoalteromonas haloplanktis LL1 genome.</title>
        <authorList>
            <person name="Wu S."/>
        </authorList>
    </citation>
    <scope>NUCLEOTIDE SEQUENCE [LARGE SCALE GENOMIC DNA]</scope>
    <source>
        <strain evidence="9 10">LL1</strain>
    </source>
</reference>
<evidence type="ECO:0000256" key="1">
    <source>
        <dbReference type="ARBA" id="ARBA00007401"/>
    </source>
</evidence>
<accession>A0ABU1BJH4</accession>
<keyword evidence="3" id="KW-0326">Glycosidase</keyword>
<dbReference type="EMBL" id="JAVIFY010000020">
    <property type="protein sequence ID" value="MDQ9093747.1"/>
    <property type="molecule type" value="Genomic_DNA"/>
</dbReference>
<keyword evidence="4" id="KW-0732">Signal</keyword>
<dbReference type="RefSeq" id="WP_309039690.1">
    <property type="nucleotide sequence ID" value="NZ_JAVIFY010000020.1"/>
</dbReference>
<dbReference type="Gene3D" id="3.20.20.80">
    <property type="entry name" value="Glycosidases"/>
    <property type="match status" value="1"/>
</dbReference>